<protein>
    <recommendedName>
        <fullName evidence="5">Pinin/SDK/MemA protein domain-containing protein</fullName>
    </recommendedName>
</protein>
<evidence type="ECO:0000256" key="1">
    <source>
        <dbReference type="SAM" id="Coils"/>
    </source>
</evidence>
<accession>A0ABZ2AP44</accession>
<organism evidence="3 4">
    <name type="scientific">Cryptococcus decagattii</name>
    <dbReference type="NCBI Taxonomy" id="1859122"/>
    <lineage>
        <taxon>Eukaryota</taxon>
        <taxon>Fungi</taxon>
        <taxon>Dikarya</taxon>
        <taxon>Basidiomycota</taxon>
        <taxon>Agaricomycotina</taxon>
        <taxon>Tremellomycetes</taxon>
        <taxon>Tremellales</taxon>
        <taxon>Cryptococcaceae</taxon>
        <taxon>Cryptococcus</taxon>
        <taxon>Cryptococcus gattii species complex</taxon>
    </lineage>
</organism>
<dbReference type="PANTHER" id="PTHR42107:SF1">
    <property type="entry name" value="WHIM1 DOMAIN-CONTAINING PROTEIN"/>
    <property type="match status" value="1"/>
</dbReference>
<name>A0ABZ2AP44_9TREE</name>
<dbReference type="RefSeq" id="XP_064718173.1">
    <property type="nucleotide sequence ID" value="XM_064862101.1"/>
</dbReference>
<feature type="region of interest" description="Disordered" evidence="2">
    <location>
        <begin position="81"/>
        <end position="183"/>
    </location>
</feature>
<dbReference type="Proteomes" id="UP001432216">
    <property type="component" value="Chromosome 1"/>
</dbReference>
<sequence>MIRGGCTALAILLNDLVEEYGGQSQEGTKKEKATSQHRRFIKGVQDEKRLAEILKDRVERIEKEEARVQRAKRKIAQVVQMQQAAEMRSTRTRRPVRKVDYIYGNEDEDEEPLPIRRSSRPSRQSGKDEESYSTLDTRGRSIIPGERRSARVSGASREVVEDEDPRPPPPPQPGAVNGLANGRRAPKGYAWVHESVGGENSSPGIAVIDDQQHVAEPVPAKQEDFQSEDQIATPLGSTETFREFEQNREDTGLGMLESDKNNEQTEMKMEVEA</sequence>
<reference evidence="3 4" key="1">
    <citation type="submission" date="2024-01" db="EMBL/GenBank/DDBJ databases">
        <title>Comparative genomics of Cryptococcus and Kwoniella reveals pathogenesis evolution and contrasting modes of karyotype evolution via chromosome fusion or intercentromeric recombination.</title>
        <authorList>
            <person name="Coelho M.A."/>
            <person name="David-Palma M."/>
            <person name="Shea T."/>
            <person name="Bowers K."/>
            <person name="McGinley-Smith S."/>
            <person name="Mohammad A.W."/>
            <person name="Gnirke A."/>
            <person name="Yurkov A.M."/>
            <person name="Nowrousian M."/>
            <person name="Sun S."/>
            <person name="Cuomo C.A."/>
            <person name="Heitman J."/>
        </authorList>
    </citation>
    <scope>NUCLEOTIDE SEQUENCE [LARGE SCALE GENOMIC DNA]</scope>
    <source>
        <strain evidence="3 4">7685027</strain>
    </source>
</reference>
<keyword evidence="1" id="KW-0175">Coiled coil</keyword>
<dbReference type="GeneID" id="89986983"/>
<evidence type="ECO:0000313" key="4">
    <source>
        <dbReference type="Proteomes" id="UP001432216"/>
    </source>
</evidence>
<evidence type="ECO:0000313" key="3">
    <source>
        <dbReference type="EMBL" id="WVO18933.1"/>
    </source>
</evidence>
<gene>
    <name evidence="3" type="ORF">IAS62_000207</name>
</gene>
<feature type="coiled-coil region" evidence="1">
    <location>
        <begin position="44"/>
        <end position="81"/>
    </location>
</feature>
<dbReference type="EMBL" id="CP143806">
    <property type="protein sequence ID" value="WVO18933.1"/>
    <property type="molecule type" value="Genomic_DNA"/>
</dbReference>
<dbReference type="PANTHER" id="PTHR42107">
    <property type="entry name" value="YALI0D24453P"/>
    <property type="match status" value="1"/>
</dbReference>
<proteinExistence type="predicted"/>
<feature type="region of interest" description="Disordered" evidence="2">
    <location>
        <begin position="248"/>
        <end position="273"/>
    </location>
</feature>
<evidence type="ECO:0000256" key="2">
    <source>
        <dbReference type="SAM" id="MobiDB-lite"/>
    </source>
</evidence>
<evidence type="ECO:0008006" key="5">
    <source>
        <dbReference type="Google" id="ProtNLM"/>
    </source>
</evidence>
<keyword evidence="4" id="KW-1185">Reference proteome</keyword>